<evidence type="ECO:0000313" key="2">
    <source>
        <dbReference type="EMBL" id="TKI56633.1"/>
    </source>
</evidence>
<evidence type="ECO:0008006" key="4">
    <source>
        <dbReference type="Google" id="ProtNLM"/>
    </source>
</evidence>
<reference evidence="2 3" key="1">
    <citation type="submission" date="2019-04" db="EMBL/GenBank/DDBJ databases">
        <title>Whole genome sequencing of Brevibacillus sp. TGS2-1.</title>
        <authorList>
            <person name="Choi A."/>
        </authorList>
    </citation>
    <scope>NUCLEOTIDE SEQUENCE [LARGE SCALE GENOMIC DNA]</scope>
    <source>
        <strain evidence="2 3">TGS2-1</strain>
    </source>
</reference>
<dbReference type="OrthoDB" id="2469787at2"/>
<feature type="signal peptide" evidence="1">
    <location>
        <begin position="1"/>
        <end position="26"/>
    </location>
</feature>
<keyword evidence="3" id="KW-1185">Reference proteome</keyword>
<sequence length="77" mass="8376">MRKQKWMMMGVAAVVSSALLVPGAFAKDKDDSYTVPPSLITPGSYAIPTAQKNEVKNTQQTGVSFIFAPTVNEKEEK</sequence>
<gene>
    <name evidence="2" type="ORF">E8L90_14780</name>
</gene>
<keyword evidence="1" id="KW-0732">Signal</keyword>
<evidence type="ECO:0000313" key="3">
    <source>
        <dbReference type="Proteomes" id="UP000307841"/>
    </source>
</evidence>
<accession>A0A4V6X5W2</accession>
<comment type="caution">
    <text evidence="2">The sequence shown here is derived from an EMBL/GenBank/DDBJ whole genome shotgun (WGS) entry which is preliminary data.</text>
</comment>
<name>A0A4V6X5W2_9BACL</name>
<evidence type="ECO:0000256" key="1">
    <source>
        <dbReference type="SAM" id="SignalP"/>
    </source>
</evidence>
<feature type="chain" id="PRO_5020652636" description="WxL domain-containing protein" evidence="1">
    <location>
        <begin position="27"/>
        <end position="77"/>
    </location>
</feature>
<organism evidence="2 3">
    <name type="scientific">Brevibacillus antibioticus</name>
    <dbReference type="NCBI Taxonomy" id="2570228"/>
    <lineage>
        <taxon>Bacteria</taxon>
        <taxon>Bacillati</taxon>
        <taxon>Bacillota</taxon>
        <taxon>Bacilli</taxon>
        <taxon>Bacillales</taxon>
        <taxon>Paenibacillaceae</taxon>
        <taxon>Brevibacillus</taxon>
    </lineage>
</organism>
<dbReference type="RefSeq" id="WP_137030059.1">
    <property type="nucleotide sequence ID" value="NZ_SZNK01000001.1"/>
</dbReference>
<proteinExistence type="predicted"/>
<dbReference type="AlphaFoldDB" id="A0A4V6X5W2"/>
<protein>
    <recommendedName>
        <fullName evidence="4">WxL domain-containing protein</fullName>
    </recommendedName>
</protein>
<dbReference type="EMBL" id="SZNK01000001">
    <property type="protein sequence ID" value="TKI56633.1"/>
    <property type="molecule type" value="Genomic_DNA"/>
</dbReference>
<dbReference type="Proteomes" id="UP000307841">
    <property type="component" value="Unassembled WGS sequence"/>
</dbReference>